<evidence type="ECO:0000256" key="1">
    <source>
        <dbReference type="SAM" id="Phobius"/>
    </source>
</evidence>
<keyword evidence="1" id="KW-1133">Transmembrane helix</keyword>
<keyword evidence="1" id="KW-0812">Transmembrane</keyword>
<feature type="transmembrane region" description="Helical" evidence="1">
    <location>
        <begin position="69"/>
        <end position="88"/>
    </location>
</feature>
<feature type="transmembrane region" description="Helical" evidence="1">
    <location>
        <begin position="46"/>
        <end position="63"/>
    </location>
</feature>
<organism evidence="3 4">
    <name type="scientific">Streptomyces ureilyticus</name>
    <dbReference type="NCBI Taxonomy" id="1775131"/>
    <lineage>
        <taxon>Bacteria</taxon>
        <taxon>Bacillati</taxon>
        <taxon>Actinomycetota</taxon>
        <taxon>Actinomycetes</taxon>
        <taxon>Kitasatosporales</taxon>
        <taxon>Streptomycetaceae</taxon>
        <taxon>Streptomyces</taxon>
    </lineage>
</organism>
<protein>
    <submittedName>
        <fullName evidence="3">CPBP family intramembrane metalloprotease</fullName>
    </submittedName>
</protein>
<dbReference type="InterPro" id="IPR003675">
    <property type="entry name" value="Rce1/LyrA-like_dom"/>
</dbReference>
<dbReference type="EMBL" id="JAAKZX010000021">
    <property type="protein sequence ID" value="NGO42461.1"/>
    <property type="molecule type" value="Genomic_DNA"/>
</dbReference>
<gene>
    <name evidence="3" type="ORF">G6048_09895</name>
</gene>
<name>A0ABX0DKQ2_9ACTN</name>
<keyword evidence="3" id="KW-0378">Hydrolase</keyword>
<evidence type="ECO:0000259" key="2">
    <source>
        <dbReference type="Pfam" id="PF02517"/>
    </source>
</evidence>
<proteinExistence type="predicted"/>
<feature type="transmembrane region" description="Helical" evidence="1">
    <location>
        <begin position="179"/>
        <end position="199"/>
    </location>
</feature>
<keyword evidence="3" id="KW-0645">Protease</keyword>
<dbReference type="InterPro" id="IPR015837">
    <property type="entry name" value="UCP026622_CAAX_protease"/>
</dbReference>
<accession>A0ABX0DKQ2</accession>
<dbReference type="Pfam" id="PF02517">
    <property type="entry name" value="Rce1-like"/>
    <property type="match status" value="1"/>
</dbReference>
<sequence>MSSGTRTHSRSVFRNGSGRLEDQCSTLRASEVAELSQRRQSGRTSTATALVAAVTLLVLTNLVNNRWAPSWIVLSSAIASAALIAITFRAGGGWADLGLSRDTLRRGLGWALALVAIVAAVYLCAAALPVTRELFEDERASGLSGAEVVGRVLIKVPIGTVLLEEVAFRGALYGLVLRARGPVAATVFSSVLFGLWHILPSRHLTDSNQAVGSLFGHSALGTVLATFGAVLLTAAAGCLFCYLRHRTGSLLAPMGLHWATNSLGYVFSSVLA</sequence>
<keyword evidence="1" id="KW-0472">Membrane</keyword>
<feature type="transmembrane region" description="Helical" evidence="1">
    <location>
        <begin position="219"/>
        <end position="243"/>
    </location>
</feature>
<dbReference type="PIRSF" id="PIRSF026622">
    <property type="entry name" value="Proteas_026622"/>
    <property type="match status" value="1"/>
</dbReference>
<keyword evidence="3" id="KW-0482">Metalloprotease</keyword>
<dbReference type="GO" id="GO:0008237">
    <property type="term" value="F:metallopeptidase activity"/>
    <property type="evidence" value="ECO:0007669"/>
    <property type="project" value="UniProtKB-KW"/>
</dbReference>
<keyword evidence="4" id="KW-1185">Reference proteome</keyword>
<feature type="domain" description="CAAX prenyl protease 2/Lysostaphin resistance protein A-like" evidence="2">
    <location>
        <begin position="156"/>
        <end position="262"/>
    </location>
</feature>
<evidence type="ECO:0000313" key="4">
    <source>
        <dbReference type="Proteomes" id="UP001518140"/>
    </source>
</evidence>
<comment type="caution">
    <text evidence="3">The sequence shown here is derived from an EMBL/GenBank/DDBJ whole genome shotgun (WGS) entry which is preliminary data.</text>
</comment>
<dbReference type="Proteomes" id="UP001518140">
    <property type="component" value="Unassembled WGS sequence"/>
</dbReference>
<feature type="transmembrane region" description="Helical" evidence="1">
    <location>
        <begin position="108"/>
        <end position="128"/>
    </location>
</feature>
<evidence type="ECO:0000313" key="3">
    <source>
        <dbReference type="EMBL" id="NGO42461.1"/>
    </source>
</evidence>
<reference evidence="3 4" key="1">
    <citation type="submission" date="2020-02" db="EMBL/GenBank/DDBJ databases">
        <title>Whole-genome analyses of novel actinobacteria.</title>
        <authorList>
            <person name="Sahin N."/>
            <person name="Tokatli A."/>
        </authorList>
    </citation>
    <scope>NUCLEOTIDE SEQUENCE [LARGE SCALE GENOMIC DNA]</scope>
    <source>
        <strain evidence="3 4">YC419</strain>
    </source>
</reference>